<evidence type="ECO:0000313" key="5">
    <source>
        <dbReference type="Proteomes" id="UP000016568"/>
    </source>
</evidence>
<sequence length="324" mass="34614">MTHTVNDDGVRFADRLIPWPRSISPEAVAALKANASIPARQHPPASDIEAWRQTIIETDQMMAGYFSMPDEGGLELDTIEIGGVPVHRARPVGLSADDRRLYIDIHGGGLVFGAGYFCRAGGASTAAMLGVEVQAVDYRMPPDYPYPTSLDDCLATYARAVEERGAANVVVGGSSAGGNLAAALMLRARDAGLPMPAGLVLKTPEVDLTESGDSFETLAGLDPVLKTRLPESIALYAAGAPLDHPYLSPLFGDLRGFPRTLLQSGTRDLFLSNTVRMHRRLREAGVAAELHVFEAMPHGGFFGAPEDAEMQREIAAFVAGCWPS</sequence>
<dbReference type="InterPro" id="IPR013094">
    <property type="entry name" value="AB_hydrolase_3"/>
</dbReference>
<dbReference type="OrthoDB" id="9806180at2"/>
<evidence type="ECO:0000256" key="1">
    <source>
        <dbReference type="ARBA" id="ARBA00010515"/>
    </source>
</evidence>
<comment type="similarity">
    <text evidence="1">Belongs to the 'GDXG' lipolytic enzyme family.</text>
</comment>
<name>U2Y5P9_9SPHN</name>
<accession>U2Y5P9</accession>
<feature type="domain" description="Alpha/beta hydrolase fold-3" evidence="3">
    <location>
        <begin position="104"/>
        <end position="299"/>
    </location>
</feature>
<evidence type="ECO:0000313" key="4">
    <source>
        <dbReference type="EMBL" id="GAD48451.1"/>
    </source>
</evidence>
<dbReference type="InterPro" id="IPR029058">
    <property type="entry name" value="AB_hydrolase_fold"/>
</dbReference>
<dbReference type="PANTHER" id="PTHR48081">
    <property type="entry name" value="AB HYDROLASE SUPERFAMILY PROTEIN C4A8.06C"/>
    <property type="match status" value="1"/>
</dbReference>
<dbReference type="Gene3D" id="3.40.50.1820">
    <property type="entry name" value="alpha/beta hydrolase"/>
    <property type="match status" value="1"/>
</dbReference>
<dbReference type="SUPFAM" id="SSF53474">
    <property type="entry name" value="alpha/beta-Hydrolases"/>
    <property type="match status" value="1"/>
</dbReference>
<evidence type="ECO:0000259" key="3">
    <source>
        <dbReference type="Pfam" id="PF07859"/>
    </source>
</evidence>
<dbReference type="GO" id="GO:0004806">
    <property type="term" value="F:triacylglycerol lipase activity"/>
    <property type="evidence" value="ECO:0007669"/>
    <property type="project" value="TreeGrafter"/>
</dbReference>
<organism evidence="4 5">
    <name type="scientific">Caenibius tardaugens NBRC 16725</name>
    <dbReference type="NCBI Taxonomy" id="1219035"/>
    <lineage>
        <taxon>Bacteria</taxon>
        <taxon>Pseudomonadati</taxon>
        <taxon>Pseudomonadota</taxon>
        <taxon>Alphaproteobacteria</taxon>
        <taxon>Sphingomonadales</taxon>
        <taxon>Erythrobacteraceae</taxon>
        <taxon>Caenibius</taxon>
    </lineage>
</organism>
<dbReference type="eggNOG" id="COG0657">
    <property type="taxonomic scope" value="Bacteria"/>
</dbReference>
<dbReference type="KEGG" id="ntd:EGO55_02225"/>
<dbReference type="PANTHER" id="PTHR48081:SF30">
    <property type="entry name" value="ACETYL-HYDROLASE LIPR-RELATED"/>
    <property type="match status" value="1"/>
</dbReference>
<gene>
    <name evidence="4" type="ORF">NT2_02_05350</name>
</gene>
<dbReference type="RefSeq" id="WP_021689358.1">
    <property type="nucleotide sequence ID" value="NZ_BASZ01000002.1"/>
</dbReference>
<reference evidence="4 5" key="1">
    <citation type="submission" date="2013-09" db="EMBL/GenBank/DDBJ databases">
        <title>Whole genome shotgun sequence of Novosphingobium tardaugens NBRC 16725.</title>
        <authorList>
            <person name="Isaki S."/>
            <person name="Hosoyama A."/>
            <person name="Tsuchikane K."/>
            <person name="Katsumata H."/>
            <person name="Ando Y."/>
            <person name="Yamazaki S."/>
            <person name="Fujita N."/>
        </authorList>
    </citation>
    <scope>NUCLEOTIDE SEQUENCE [LARGE SCALE GENOMIC DNA]</scope>
    <source>
        <strain evidence="4 5">NBRC 16725</strain>
    </source>
</reference>
<dbReference type="ESTHER" id="9sphn-u2y5p9">
    <property type="family name" value="GTSAGmotif"/>
</dbReference>
<protein>
    <submittedName>
        <fullName evidence="4">Putative esterase</fullName>
    </submittedName>
</protein>
<dbReference type="AlphaFoldDB" id="U2Y5P9"/>
<dbReference type="Pfam" id="PF07859">
    <property type="entry name" value="Abhydrolase_3"/>
    <property type="match status" value="1"/>
</dbReference>
<evidence type="ECO:0000256" key="2">
    <source>
        <dbReference type="ARBA" id="ARBA00022801"/>
    </source>
</evidence>
<dbReference type="InterPro" id="IPR050300">
    <property type="entry name" value="GDXG_lipolytic_enzyme"/>
</dbReference>
<keyword evidence="5" id="KW-1185">Reference proteome</keyword>
<dbReference type="Proteomes" id="UP000016568">
    <property type="component" value="Unassembled WGS sequence"/>
</dbReference>
<comment type="caution">
    <text evidence="4">The sequence shown here is derived from an EMBL/GenBank/DDBJ whole genome shotgun (WGS) entry which is preliminary data.</text>
</comment>
<dbReference type="EMBL" id="BASZ01000002">
    <property type="protein sequence ID" value="GAD48451.1"/>
    <property type="molecule type" value="Genomic_DNA"/>
</dbReference>
<proteinExistence type="inferred from homology"/>
<keyword evidence="2" id="KW-0378">Hydrolase</keyword>